<organism evidence="1 2">
    <name type="scientific">Scortum barcoo</name>
    <name type="common">barcoo grunter</name>
    <dbReference type="NCBI Taxonomy" id="214431"/>
    <lineage>
        <taxon>Eukaryota</taxon>
        <taxon>Metazoa</taxon>
        <taxon>Chordata</taxon>
        <taxon>Craniata</taxon>
        <taxon>Vertebrata</taxon>
        <taxon>Euteleostomi</taxon>
        <taxon>Actinopterygii</taxon>
        <taxon>Neopterygii</taxon>
        <taxon>Teleostei</taxon>
        <taxon>Neoteleostei</taxon>
        <taxon>Acanthomorphata</taxon>
        <taxon>Eupercaria</taxon>
        <taxon>Centrarchiformes</taxon>
        <taxon>Terapontoidei</taxon>
        <taxon>Terapontidae</taxon>
        <taxon>Scortum</taxon>
    </lineage>
</organism>
<proteinExistence type="predicted"/>
<keyword evidence="2" id="KW-1185">Reference proteome</keyword>
<comment type="caution">
    <text evidence="1">The sequence shown here is derived from an EMBL/GenBank/DDBJ whole genome shotgun (WGS) entry which is preliminary data.</text>
</comment>
<evidence type="ECO:0000313" key="1">
    <source>
        <dbReference type="EMBL" id="KAI3351400.1"/>
    </source>
</evidence>
<evidence type="ECO:0000313" key="2">
    <source>
        <dbReference type="Proteomes" id="UP000831701"/>
    </source>
</evidence>
<protein>
    <submittedName>
        <fullName evidence="1">Uncharacterized protein</fullName>
    </submittedName>
</protein>
<gene>
    <name evidence="1" type="ORF">L3Q82_020216</name>
</gene>
<reference evidence="1" key="1">
    <citation type="submission" date="2022-04" db="EMBL/GenBank/DDBJ databases">
        <title>Jade perch genome.</title>
        <authorList>
            <person name="Chao B."/>
        </authorList>
    </citation>
    <scope>NUCLEOTIDE SEQUENCE</scope>
    <source>
        <strain evidence="1">CB-2022</strain>
    </source>
</reference>
<accession>A0ACB8V792</accession>
<sequence>MEEYITASLGSGIIRPSSSRLLGQDSSSWAKVFTKLDLRNAYHLVRILSFLGYVITANHISMDPAKVDAVTNWPPLTSKKKTQPFSQIVVEVDASNEGIGAVLSQRLPADNRIHPCAFLSRKLSAAERNYDVGNKELLAVKQRFWWPAMKKDVADYVAACSVCARGKASRQARMGLLQPLPVPQRPWSHLTLDFITGLPPSKGNTTVLTVVDRFSKMAHFIPLPKLPSAKETAQVMINHVFRIHGLPTDIVSDRGPQFVSVFWKEFCRLLGATVSQPVLWISPGIQRPDGAHEPGAGDLPAMPCSPEPDNMEPTPDLDRVRAQHPSHSSHRTLAFSCRPWISATSVFGLRTRGYRSIGSCSGQEKSQDLGSCTGHVAERTGSNEAAAADRGQWPSAGSSISTRPESVAFYKRPSITRPFQKTGAQVVTSMKTFGAAVRGREVKTEEIIIKPAESRTLRSNQQKKKKKDRSQPESSDVLETIRGHQTGCSSTSLLFFSVFLFLLLTYRSAAENLTNGRIPAG</sequence>
<name>A0ACB8V792_9TELE</name>
<dbReference type="EMBL" id="CM041554">
    <property type="protein sequence ID" value="KAI3351400.1"/>
    <property type="molecule type" value="Genomic_DNA"/>
</dbReference>
<dbReference type="Proteomes" id="UP000831701">
    <property type="component" value="Chromosome 24"/>
</dbReference>